<dbReference type="PANTHER" id="PTHR30290">
    <property type="entry name" value="PERIPLASMIC BINDING COMPONENT OF ABC TRANSPORTER"/>
    <property type="match status" value="1"/>
</dbReference>
<keyword evidence="5" id="KW-1185">Reference proteome</keyword>
<dbReference type="SUPFAM" id="SSF53850">
    <property type="entry name" value="Periplasmic binding protein-like II"/>
    <property type="match status" value="1"/>
</dbReference>
<name>A0A5N6S499_9BIFI</name>
<dbReference type="GO" id="GO:0043190">
    <property type="term" value="C:ATP-binding cassette (ABC) transporter complex"/>
    <property type="evidence" value="ECO:0007669"/>
    <property type="project" value="InterPro"/>
</dbReference>
<accession>A0A5N6S499</accession>
<keyword evidence="1 2" id="KW-0732">Signal</keyword>
<dbReference type="Gene3D" id="3.90.76.10">
    <property type="entry name" value="Dipeptide-binding Protein, Domain 1"/>
    <property type="match status" value="1"/>
</dbReference>
<reference evidence="4 5" key="1">
    <citation type="submission" date="2018-04" db="EMBL/GenBank/DDBJ databases">
        <authorList>
            <person name="Eckel V.P."/>
            <person name="Vogel R.F."/>
        </authorList>
    </citation>
    <scope>NUCLEOTIDE SEQUENCE [LARGE SCALE GENOMIC DNA]</scope>
    <source>
        <strain evidence="5">TMW 2.1764</strain>
    </source>
</reference>
<proteinExistence type="predicted"/>
<dbReference type="RefSeq" id="WP_152580825.1">
    <property type="nucleotide sequence ID" value="NZ_QDAG01000005.1"/>
</dbReference>
<dbReference type="InterPro" id="IPR030678">
    <property type="entry name" value="Peptide/Ni-bd"/>
</dbReference>
<dbReference type="AlphaFoldDB" id="A0A5N6S499"/>
<dbReference type="InterPro" id="IPR000914">
    <property type="entry name" value="SBP_5_dom"/>
</dbReference>
<feature type="signal peptide" evidence="2">
    <location>
        <begin position="1"/>
        <end position="22"/>
    </location>
</feature>
<dbReference type="InterPro" id="IPR039424">
    <property type="entry name" value="SBP_5"/>
</dbReference>
<dbReference type="Gene3D" id="3.40.190.10">
    <property type="entry name" value="Periplasmic binding protein-like II"/>
    <property type="match status" value="1"/>
</dbReference>
<dbReference type="Pfam" id="PF00496">
    <property type="entry name" value="SBP_bac_5"/>
    <property type="match status" value="1"/>
</dbReference>
<gene>
    <name evidence="4" type="ORF">DDE84_06215</name>
</gene>
<dbReference type="OrthoDB" id="5243526at2"/>
<protein>
    <recommendedName>
        <fullName evidence="3">Solute-binding protein family 5 domain-containing protein</fullName>
    </recommendedName>
</protein>
<organism evidence="4 5">
    <name type="scientific">Bifidobacterium tibiigranuli</name>
    <dbReference type="NCBI Taxonomy" id="2172043"/>
    <lineage>
        <taxon>Bacteria</taxon>
        <taxon>Bacillati</taxon>
        <taxon>Actinomycetota</taxon>
        <taxon>Actinomycetes</taxon>
        <taxon>Bifidobacteriales</taxon>
        <taxon>Bifidobacteriaceae</taxon>
        <taxon>Bifidobacterium</taxon>
    </lineage>
</organism>
<sequence length="524" mass="56980">MKLFKRRGIAALSAIAITLGLAACGSGGGSSSSAAATAKDGGTIHIALTANVTSLDPLINGAYVGRDTMRNIYEGLVSLKQNGEVGPVLAKSYSVSKDNKTFTFKIRNDVKFQNGETMKAEDVVASLQRWVNVSQFGQTWFTGSTVTSPDPDTVVLQSPKPMAAGLHLIADPGRMAAIMPKSVIDAATPTGVKEYIGTGPYKVKEYVQDQKIVLTKWAGYKSPTGKPDGYVGEKTPHADNLEFDIATDGNTRLAGTLSGQYHVGYALADSLYSQIKSNNSVHVETDPMIDAMVFNKKQGVFANNQKLRQAVLAAMDMTAVDKAAHLNSDLYTVDGGLMPKGNPARSNVDLEKYNHPDLAKAKQLVKDSGYNGEKITLMTTKDYQSMYNASVEFQNQLKALGLNIELKVVDWGTAMQQFFVPDQWDMATTSWSVPADPLGFSFFQKTGQGWNTDPAFFEIADEINASTSPEQQKAGYDKLQKWYLDYVPGIIITHYKQINAVSNKVAGYQNGMQGPAYYSMQLKQ</sequence>
<feature type="chain" id="PRO_5038334821" description="Solute-binding protein family 5 domain-containing protein" evidence="2">
    <location>
        <begin position="23"/>
        <end position="524"/>
    </location>
</feature>
<dbReference type="GO" id="GO:0015833">
    <property type="term" value="P:peptide transport"/>
    <property type="evidence" value="ECO:0007669"/>
    <property type="project" value="TreeGrafter"/>
</dbReference>
<dbReference type="PROSITE" id="PS51257">
    <property type="entry name" value="PROKAR_LIPOPROTEIN"/>
    <property type="match status" value="1"/>
</dbReference>
<evidence type="ECO:0000313" key="5">
    <source>
        <dbReference type="Proteomes" id="UP000325415"/>
    </source>
</evidence>
<dbReference type="GO" id="GO:0042597">
    <property type="term" value="C:periplasmic space"/>
    <property type="evidence" value="ECO:0007669"/>
    <property type="project" value="UniProtKB-ARBA"/>
</dbReference>
<feature type="domain" description="Solute-binding protein family 5" evidence="3">
    <location>
        <begin position="84"/>
        <end position="442"/>
    </location>
</feature>
<evidence type="ECO:0000313" key="4">
    <source>
        <dbReference type="EMBL" id="KAE8128473.1"/>
    </source>
</evidence>
<dbReference type="PANTHER" id="PTHR30290:SF38">
    <property type="entry name" value="D,D-DIPEPTIDE-BINDING PERIPLASMIC PROTEIN DDPA-RELATED"/>
    <property type="match status" value="1"/>
</dbReference>
<dbReference type="EMBL" id="QDAG01000005">
    <property type="protein sequence ID" value="KAE8128473.1"/>
    <property type="molecule type" value="Genomic_DNA"/>
</dbReference>
<dbReference type="GO" id="GO:1904680">
    <property type="term" value="F:peptide transmembrane transporter activity"/>
    <property type="evidence" value="ECO:0007669"/>
    <property type="project" value="TreeGrafter"/>
</dbReference>
<evidence type="ECO:0000256" key="1">
    <source>
        <dbReference type="ARBA" id="ARBA00022729"/>
    </source>
</evidence>
<evidence type="ECO:0000256" key="2">
    <source>
        <dbReference type="SAM" id="SignalP"/>
    </source>
</evidence>
<dbReference type="Proteomes" id="UP000325415">
    <property type="component" value="Unassembled WGS sequence"/>
</dbReference>
<dbReference type="GeneID" id="78127275"/>
<dbReference type="PIRSF" id="PIRSF002741">
    <property type="entry name" value="MppA"/>
    <property type="match status" value="1"/>
</dbReference>
<comment type="caution">
    <text evidence="4">The sequence shown here is derived from an EMBL/GenBank/DDBJ whole genome shotgun (WGS) entry which is preliminary data.</text>
</comment>
<evidence type="ECO:0000259" key="3">
    <source>
        <dbReference type="Pfam" id="PF00496"/>
    </source>
</evidence>
<dbReference type="Gene3D" id="3.10.105.10">
    <property type="entry name" value="Dipeptide-binding Protein, Domain 3"/>
    <property type="match status" value="1"/>
</dbReference>